<evidence type="ECO:0008006" key="9">
    <source>
        <dbReference type="Google" id="ProtNLM"/>
    </source>
</evidence>
<keyword evidence="2" id="KW-1277">Toxin-antitoxin system</keyword>
<evidence type="ECO:0000256" key="4">
    <source>
        <dbReference type="ARBA" id="ARBA00022741"/>
    </source>
</evidence>
<keyword evidence="1" id="KW-0597">Phosphoprotein</keyword>
<reference evidence="7 8" key="1">
    <citation type="submission" date="2016-11" db="EMBL/GenBank/DDBJ databases">
        <title>Draft Genome Sequences of Nine Cyanobacterial Strains from Diverse Habitats.</title>
        <authorList>
            <person name="Zhu T."/>
            <person name="Hou S."/>
            <person name="Lu X."/>
            <person name="Hess W.R."/>
        </authorList>
    </citation>
    <scope>NUCLEOTIDE SEQUENCE [LARGE SCALE GENOMIC DNA]</scope>
    <source>
        <strain evidence="7 8">NIES-30</strain>
    </source>
</reference>
<dbReference type="Gene3D" id="1.20.120.580">
    <property type="entry name" value="bsu32300-like"/>
    <property type="match status" value="1"/>
</dbReference>
<evidence type="ECO:0000256" key="6">
    <source>
        <dbReference type="ARBA" id="ARBA00024207"/>
    </source>
</evidence>
<dbReference type="EMBL" id="MRCG01000021">
    <property type="protein sequence ID" value="OKH44660.1"/>
    <property type="molecule type" value="Genomic_DNA"/>
</dbReference>
<dbReference type="GO" id="GO:0004540">
    <property type="term" value="F:RNA nuclease activity"/>
    <property type="evidence" value="ECO:0007669"/>
    <property type="project" value="InterPro"/>
</dbReference>
<dbReference type="AlphaFoldDB" id="A0A1U7IZW5"/>
<evidence type="ECO:0000256" key="1">
    <source>
        <dbReference type="ARBA" id="ARBA00022553"/>
    </source>
</evidence>
<evidence type="ECO:0000256" key="5">
    <source>
        <dbReference type="ARBA" id="ARBA00022801"/>
    </source>
</evidence>
<sequence length="112" mass="12773">MQRDLQLLLDRLQSAELITAYTEQCSESEFAKNIQLQDAVIRRILVIAEAARRVSDSTRQALPNIAWPEINGMRNRLVHGYDDIDLSVVWNVVQTEIPPLIAELTLHIPPEN</sequence>
<dbReference type="InterPro" id="IPR051813">
    <property type="entry name" value="HepT_RNase_toxin"/>
</dbReference>
<dbReference type="GO" id="GO:0110001">
    <property type="term" value="C:toxin-antitoxin complex"/>
    <property type="evidence" value="ECO:0007669"/>
    <property type="project" value="InterPro"/>
</dbReference>
<comment type="caution">
    <text evidence="7">The sequence shown here is derived from an EMBL/GenBank/DDBJ whole genome shotgun (WGS) entry which is preliminary data.</text>
</comment>
<comment type="similarity">
    <text evidence="6">Belongs to the HepT RNase toxin family.</text>
</comment>
<dbReference type="STRING" id="549789.NIES30_21850"/>
<protein>
    <recommendedName>
        <fullName evidence="9">DUF86 domain-containing protein</fullName>
    </recommendedName>
</protein>
<dbReference type="InterPro" id="IPR008201">
    <property type="entry name" value="HepT-like"/>
</dbReference>
<dbReference type="PANTHER" id="PTHR34139:SF1">
    <property type="entry name" value="RNASE MJ1380-RELATED"/>
    <property type="match status" value="1"/>
</dbReference>
<dbReference type="OrthoDB" id="9810538at2"/>
<keyword evidence="8" id="KW-1185">Reference proteome</keyword>
<evidence type="ECO:0000256" key="3">
    <source>
        <dbReference type="ARBA" id="ARBA00022722"/>
    </source>
</evidence>
<name>A0A1U7IZW5_9CYAN</name>
<evidence type="ECO:0000313" key="7">
    <source>
        <dbReference type="EMBL" id="OKH44660.1"/>
    </source>
</evidence>
<keyword evidence="5" id="KW-0378">Hydrolase</keyword>
<proteinExistence type="inferred from homology"/>
<dbReference type="GO" id="GO:0016787">
    <property type="term" value="F:hydrolase activity"/>
    <property type="evidence" value="ECO:0007669"/>
    <property type="project" value="UniProtKB-KW"/>
</dbReference>
<organism evidence="7 8">
    <name type="scientific">Phormidium tenue NIES-30</name>
    <dbReference type="NCBI Taxonomy" id="549789"/>
    <lineage>
        <taxon>Bacteria</taxon>
        <taxon>Bacillati</taxon>
        <taxon>Cyanobacteriota</taxon>
        <taxon>Cyanophyceae</taxon>
        <taxon>Oscillatoriophycideae</taxon>
        <taxon>Oscillatoriales</taxon>
        <taxon>Oscillatoriaceae</taxon>
        <taxon>Phormidium</taxon>
    </lineage>
</organism>
<gene>
    <name evidence="7" type="ORF">NIES30_21850</name>
</gene>
<dbReference type="RefSeq" id="WP_073610577.1">
    <property type="nucleotide sequence ID" value="NZ_MRCG01000021.1"/>
</dbReference>
<accession>A0A1U7IZW5</accession>
<dbReference type="PANTHER" id="PTHR34139">
    <property type="entry name" value="UPF0331 PROTEIN MJ0127"/>
    <property type="match status" value="1"/>
</dbReference>
<keyword evidence="4" id="KW-0547">Nucleotide-binding</keyword>
<dbReference type="Proteomes" id="UP000185557">
    <property type="component" value="Unassembled WGS sequence"/>
</dbReference>
<evidence type="ECO:0000256" key="2">
    <source>
        <dbReference type="ARBA" id="ARBA00022649"/>
    </source>
</evidence>
<dbReference type="Pfam" id="PF01934">
    <property type="entry name" value="HepT-like"/>
    <property type="match status" value="1"/>
</dbReference>
<dbReference type="GO" id="GO:0000166">
    <property type="term" value="F:nucleotide binding"/>
    <property type="evidence" value="ECO:0007669"/>
    <property type="project" value="UniProtKB-KW"/>
</dbReference>
<keyword evidence="3" id="KW-0540">Nuclease</keyword>
<dbReference type="InterPro" id="IPR037038">
    <property type="entry name" value="HepT-like_sf"/>
</dbReference>
<evidence type="ECO:0000313" key="8">
    <source>
        <dbReference type="Proteomes" id="UP000185557"/>
    </source>
</evidence>